<evidence type="ECO:0000256" key="1">
    <source>
        <dbReference type="SAM" id="SignalP"/>
    </source>
</evidence>
<geneLocation type="plasmid" evidence="2">
    <name>unnamed5</name>
</geneLocation>
<reference evidence="2" key="1">
    <citation type="submission" date="2016-07" db="EMBL/GenBank/DDBJ databases">
        <title>Microvirga ossetica sp. nov. a new species of rhizobia isolated from root nodules of the legume species Vicia alpestris Steven originated from North Ossetia region in the Caucasus.</title>
        <authorList>
            <person name="Safronova V.I."/>
            <person name="Kuznetsova I.G."/>
            <person name="Sazanova A.L."/>
            <person name="Belimov A."/>
            <person name="Andronov E."/>
            <person name="Osledkin Y.S."/>
            <person name="Onishchuk O.P."/>
            <person name="Kurchak O.N."/>
            <person name="Shaposhnikov A.I."/>
            <person name="Willems A."/>
            <person name="Tikhonovich I.A."/>
        </authorList>
    </citation>
    <scope>NUCLEOTIDE SEQUENCE [LARGE SCALE GENOMIC DNA]</scope>
    <source>
        <strain evidence="2">V5/3M</strain>
        <plasmid evidence="2">unnamed5</plasmid>
    </source>
</reference>
<feature type="signal peptide" evidence="1">
    <location>
        <begin position="1"/>
        <end position="16"/>
    </location>
</feature>
<accession>A0A1B2EZL8</accession>
<keyword evidence="2" id="KW-0614">Plasmid</keyword>
<evidence type="ECO:0000313" key="2">
    <source>
        <dbReference type="EMBL" id="ANY85394.1"/>
    </source>
</evidence>
<keyword evidence="1" id="KW-0732">Signal</keyword>
<dbReference type="InterPro" id="IPR009337">
    <property type="entry name" value="DUF995"/>
</dbReference>
<organism evidence="2">
    <name type="scientific">Microvirga ossetica</name>
    <dbReference type="NCBI Taxonomy" id="1882682"/>
    <lineage>
        <taxon>Bacteria</taxon>
        <taxon>Pseudomonadati</taxon>
        <taxon>Pseudomonadota</taxon>
        <taxon>Alphaproteobacteria</taxon>
        <taxon>Hyphomicrobiales</taxon>
        <taxon>Methylobacteriaceae</taxon>
        <taxon>Microvirga</taxon>
    </lineage>
</organism>
<feature type="chain" id="PRO_5008536330" description="DUF995 domain-containing protein" evidence="1">
    <location>
        <begin position="17"/>
        <end position="147"/>
    </location>
</feature>
<evidence type="ECO:0008006" key="3">
    <source>
        <dbReference type="Google" id="ProtNLM"/>
    </source>
</evidence>
<sequence length="147" mass="16112">MTAAVILCIAPFPVLADPLPKTAKPMTPDEITKLYSGKTTDWKISSAYFAPDGTVKGYLGKPVVKTTFKGTWKVTGNEICMDFSTPKDSGLSDCWKYWRNGKEVITLWSRHFDGSKVDEANGYYKNEVAKLKAGDLVSTKYAEGGGT</sequence>
<gene>
    <name evidence="2" type="ORF">BB934_45075</name>
</gene>
<dbReference type="AlphaFoldDB" id="A0A1B2EZL8"/>
<protein>
    <recommendedName>
        <fullName evidence="3">DUF995 domain-containing protein</fullName>
    </recommendedName>
</protein>
<dbReference type="Pfam" id="PF06191">
    <property type="entry name" value="DUF995"/>
    <property type="match status" value="1"/>
</dbReference>
<dbReference type="EMBL" id="CP016621">
    <property type="protein sequence ID" value="ANY85394.1"/>
    <property type="molecule type" value="Genomic_DNA"/>
</dbReference>
<name>A0A1B2EZL8_9HYPH</name>
<dbReference type="KEGG" id="moc:BB934_45075"/>
<proteinExistence type="predicted"/>